<dbReference type="Proteomes" id="UP000016930">
    <property type="component" value="Unassembled WGS sequence"/>
</dbReference>
<dbReference type="SUPFAM" id="SSF69322">
    <property type="entry name" value="Tricorn protease domain 2"/>
    <property type="match status" value="1"/>
</dbReference>
<dbReference type="OrthoDB" id="2013972at2759"/>
<organism evidence="5 6">
    <name type="scientific">Ceriporiopsis subvermispora (strain B)</name>
    <name type="common">White-rot fungus</name>
    <name type="synonym">Gelatoporia subvermispora</name>
    <dbReference type="NCBI Taxonomy" id="914234"/>
    <lineage>
        <taxon>Eukaryota</taxon>
        <taxon>Fungi</taxon>
        <taxon>Dikarya</taxon>
        <taxon>Basidiomycota</taxon>
        <taxon>Agaricomycotina</taxon>
        <taxon>Agaricomycetes</taxon>
        <taxon>Polyporales</taxon>
        <taxon>Gelatoporiaceae</taxon>
        <taxon>Gelatoporia</taxon>
    </lineage>
</organism>
<reference evidence="5 6" key="1">
    <citation type="journal article" date="2012" name="Proc. Natl. Acad. Sci. U.S.A.">
        <title>Comparative genomics of Ceriporiopsis subvermispora and Phanerochaete chrysosporium provide insight into selective ligninolysis.</title>
        <authorList>
            <person name="Fernandez-Fueyo E."/>
            <person name="Ruiz-Duenas F.J."/>
            <person name="Ferreira P."/>
            <person name="Floudas D."/>
            <person name="Hibbett D.S."/>
            <person name="Canessa P."/>
            <person name="Larrondo L.F."/>
            <person name="James T.Y."/>
            <person name="Seelenfreund D."/>
            <person name="Lobos S."/>
            <person name="Polanco R."/>
            <person name="Tello M."/>
            <person name="Honda Y."/>
            <person name="Watanabe T."/>
            <person name="Watanabe T."/>
            <person name="Ryu J.S."/>
            <person name="Kubicek C.P."/>
            <person name="Schmoll M."/>
            <person name="Gaskell J."/>
            <person name="Hammel K.E."/>
            <person name="St John F.J."/>
            <person name="Vanden Wymelenberg A."/>
            <person name="Sabat G."/>
            <person name="Splinter BonDurant S."/>
            <person name="Syed K."/>
            <person name="Yadav J.S."/>
            <person name="Doddapaneni H."/>
            <person name="Subramanian V."/>
            <person name="Lavin J.L."/>
            <person name="Oguiza J.A."/>
            <person name="Perez G."/>
            <person name="Pisabarro A.G."/>
            <person name="Ramirez L."/>
            <person name="Santoyo F."/>
            <person name="Master E."/>
            <person name="Coutinho P.M."/>
            <person name="Henrissat B."/>
            <person name="Lombard V."/>
            <person name="Magnuson J.K."/>
            <person name="Kuees U."/>
            <person name="Hori C."/>
            <person name="Igarashi K."/>
            <person name="Samejima M."/>
            <person name="Held B.W."/>
            <person name="Barry K.W."/>
            <person name="LaButti K.M."/>
            <person name="Lapidus A."/>
            <person name="Lindquist E.A."/>
            <person name="Lucas S.M."/>
            <person name="Riley R."/>
            <person name="Salamov A.A."/>
            <person name="Hoffmeister D."/>
            <person name="Schwenk D."/>
            <person name="Hadar Y."/>
            <person name="Yarden O."/>
            <person name="de Vries R.P."/>
            <person name="Wiebenga A."/>
            <person name="Stenlid J."/>
            <person name="Eastwood D."/>
            <person name="Grigoriev I.V."/>
            <person name="Berka R.M."/>
            <person name="Blanchette R.A."/>
            <person name="Kersten P."/>
            <person name="Martinez A.T."/>
            <person name="Vicuna R."/>
            <person name="Cullen D."/>
        </authorList>
    </citation>
    <scope>NUCLEOTIDE SEQUENCE [LARGE SCALE GENOMIC DNA]</scope>
    <source>
        <strain evidence="5 6">B</strain>
    </source>
</reference>
<evidence type="ECO:0000256" key="1">
    <source>
        <dbReference type="ARBA" id="ARBA00022679"/>
    </source>
</evidence>
<keyword evidence="3" id="KW-0853">WD repeat</keyword>
<keyword evidence="2" id="KW-0677">Repeat</keyword>
<proteinExistence type="predicted"/>
<dbReference type="STRING" id="914234.M2RBM1"/>
<dbReference type="SMART" id="SM00320">
    <property type="entry name" value="WD40"/>
    <property type="match status" value="5"/>
</dbReference>
<dbReference type="Pfam" id="PF00400">
    <property type="entry name" value="WD40"/>
    <property type="match status" value="2"/>
</dbReference>
<dbReference type="InterPro" id="IPR027417">
    <property type="entry name" value="P-loop_NTPase"/>
</dbReference>
<dbReference type="InterPro" id="IPR059179">
    <property type="entry name" value="MLKL-like_MCAfunc"/>
</dbReference>
<dbReference type="SUPFAM" id="SSF50998">
    <property type="entry name" value="Quinoprotein alcohol dehydrogenase-like"/>
    <property type="match status" value="1"/>
</dbReference>
<evidence type="ECO:0000256" key="2">
    <source>
        <dbReference type="ARBA" id="ARBA00022737"/>
    </source>
</evidence>
<feature type="repeat" description="WD" evidence="3">
    <location>
        <begin position="899"/>
        <end position="931"/>
    </location>
</feature>
<feature type="domain" description="NACHT" evidence="4">
    <location>
        <begin position="244"/>
        <end position="390"/>
    </location>
</feature>
<dbReference type="Gene3D" id="2.130.10.10">
    <property type="entry name" value="YVTN repeat-like/Quinoprotein amine dehydrogenase"/>
    <property type="match status" value="2"/>
</dbReference>
<dbReference type="SMART" id="SM00382">
    <property type="entry name" value="AAA"/>
    <property type="match status" value="1"/>
</dbReference>
<dbReference type="PANTHER" id="PTHR10039:SF14">
    <property type="entry name" value="NACHT DOMAIN-CONTAINING PROTEIN"/>
    <property type="match status" value="1"/>
</dbReference>
<dbReference type="InterPro" id="IPR015943">
    <property type="entry name" value="WD40/YVTN_repeat-like_dom_sf"/>
</dbReference>
<dbReference type="CDD" id="cd00009">
    <property type="entry name" value="AAA"/>
    <property type="match status" value="1"/>
</dbReference>
<dbReference type="GO" id="GO:0007166">
    <property type="term" value="P:cell surface receptor signaling pathway"/>
    <property type="evidence" value="ECO:0007669"/>
    <property type="project" value="InterPro"/>
</dbReference>
<dbReference type="CDD" id="cd21037">
    <property type="entry name" value="MLKL_NTD"/>
    <property type="match status" value="1"/>
</dbReference>
<keyword evidence="1" id="KW-0808">Transferase</keyword>
<dbReference type="SUPFAM" id="SSF53671">
    <property type="entry name" value="Aspartate/ornithine carbamoyltransferase"/>
    <property type="match status" value="1"/>
</dbReference>
<dbReference type="EMBL" id="KB445799">
    <property type="protein sequence ID" value="EMD35807.1"/>
    <property type="molecule type" value="Genomic_DNA"/>
</dbReference>
<dbReference type="GO" id="GO:0016597">
    <property type="term" value="F:amino acid binding"/>
    <property type="evidence" value="ECO:0007669"/>
    <property type="project" value="InterPro"/>
</dbReference>
<dbReference type="GO" id="GO:0016743">
    <property type="term" value="F:carboxyl- or carbamoyltransferase activity"/>
    <property type="evidence" value="ECO:0007669"/>
    <property type="project" value="InterPro"/>
</dbReference>
<evidence type="ECO:0000313" key="6">
    <source>
        <dbReference type="Proteomes" id="UP000016930"/>
    </source>
</evidence>
<dbReference type="Gene3D" id="1.20.930.20">
    <property type="entry name" value="Adaptor protein Cbl, N-terminal domain"/>
    <property type="match status" value="1"/>
</dbReference>
<dbReference type="PROSITE" id="PS50837">
    <property type="entry name" value="NACHT"/>
    <property type="match status" value="1"/>
</dbReference>
<dbReference type="InterPro" id="IPR036901">
    <property type="entry name" value="Asp/Orn_carbamoylTrfase_sf"/>
</dbReference>
<dbReference type="GO" id="GO:0006520">
    <property type="term" value="P:amino acid metabolic process"/>
    <property type="evidence" value="ECO:0007669"/>
    <property type="project" value="InterPro"/>
</dbReference>
<sequence length="1338" mass="148183">MPHFLDKYKISKPSEEQIDKAIDTTLVYIDKGLGVLSTVSSFAPVAGVSTAIPILQSIVETVQDVRRNDKARLEVMKNISGLVDLVQSTTLQVKQKLEPVEPSSRPVPTEFGICIDQLVKDLTEIKRKGKELPGRHFFGRIIHKDEIESILDGMNKSIADTSDRLRMKQELIVGLLVEDIHEMVRKMKRSQSRQEIERVLERLPHVEASLRNGDSGDFVEGTRVNLLKRLHAWASNTDVKGSSRIFVLSGAAGTGKSTLARALARQLHEHKLLGALFGFVRSTAGDLGTTRMVLPTIAYQLADMHDSLKGRIAEAAKEFLKDHVGHHLREQMEKLIISPLKDIPAHHPPIVLILDALDECIREDIISLLPLLRRLDEIAFPLRMIITTRPEEFITDGLKTAALGTSMERFDLKDISDQEVDDDIRRFFAYHFNLLPFGGRLLTVRPGAIEALIARAERLFIYAKTVMQALQNVRTFEVVLRRLDSILGGEINTSGISTLDALYLTVLDNAYTESDMEDPNVSRRVRAVLASIVVLQDRFSLDVLTHLFNIPEANAIDTLRELQSVIYFDESGPYAGKIRPLHLTFREFISDNKRCKNNSFFVDARLHHRDVALACLQIVNGSVHTNMCDLPDSALFKDDIPDLQSCVHVNIAQHVQYACKYWAIHLSNADASKEVLGTLHTFCEDKLLVWLEALSLMNSLDMAVQAFTISRAWCREHTLDDILQESSNLLYDGYRLLLEFFEPISQREVMVAFCDFEENESARWTVYIWEASGEMRVSTVSDITPNAIPMTGMLEKKDTESSNTHVLQCKLVKKMPDPSGWSHGVVFSPDGSRFVNFSDCVAVYDICADASELVPVTVNVRQLADAAAFSPGGNLVACKGTEWSISLWDAHSGDSVSRYLGHTSYVRSLCFSPNGELLASGSSDGTVQVWDTSIRNSDASDPPVAHGHARAVDFVQISPNGRYAASSSSYETHLVVWNTTDATIVHTLPAEESKQYHFFRSAAFSLDSTLLLCAGAGPRCARIWNIESGNLEATFEYVGDEEKGASLHLGAFSSTGAYIAVGRIYYPDSESGGDLHCVDIWDVAEGAIISTHRISRSKELCRPLSLTFSHDDNSVALASFKDNISCVLDIRSGEESWEAVVPSQSVFELKDGWITPAGSTTKLCWIPSNRRAYCGGESWGNLMPAFASQGSLVALGSGNGEVTFLDLSHILAPQRTSTRAVVSLAEEVVEFLDCVQSFSVSWLAPQAVEFTASVQTYKKPPLRAPSQSLFNKFVALLFSKHSARAHFGTEIATILLGGRALFMSRGPTHQATCCTLDLGDTKRSSIRLAYSCSPLDCE</sequence>
<dbReference type="Gene3D" id="3.40.50.300">
    <property type="entry name" value="P-loop containing nucleotide triphosphate hydrolases"/>
    <property type="match status" value="1"/>
</dbReference>
<gene>
    <name evidence="5" type="ORF">CERSUDRAFT_96032</name>
</gene>
<dbReference type="InterPro" id="IPR003593">
    <property type="entry name" value="AAA+_ATPase"/>
</dbReference>
<dbReference type="InterPro" id="IPR011047">
    <property type="entry name" value="Quinoprotein_ADH-like_sf"/>
</dbReference>
<dbReference type="InterPro" id="IPR056884">
    <property type="entry name" value="NPHP3-like_N"/>
</dbReference>
<evidence type="ECO:0000259" key="4">
    <source>
        <dbReference type="PROSITE" id="PS50837"/>
    </source>
</evidence>
<protein>
    <recommendedName>
        <fullName evidence="4">NACHT domain-containing protein</fullName>
    </recommendedName>
</protein>
<dbReference type="InterPro" id="IPR001680">
    <property type="entry name" value="WD40_rpt"/>
</dbReference>
<evidence type="ECO:0000313" key="5">
    <source>
        <dbReference type="EMBL" id="EMD35807.1"/>
    </source>
</evidence>
<dbReference type="SUPFAM" id="SSF52540">
    <property type="entry name" value="P-loop containing nucleoside triphosphate hydrolases"/>
    <property type="match status" value="1"/>
</dbReference>
<name>M2RBM1_CERS8</name>
<dbReference type="PROSITE" id="PS50294">
    <property type="entry name" value="WD_REPEATS_REGION"/>
    <property type="match status" value="1"/>
</dbReference>
<dbReference type="InterPro" id="IPR036537">
    <property type="entry name" value="Adaptor_Cbl_N_dom_sf"/>
</dbReference>
<dbReference type="Gene3D" id="3.40.50.1370">
    <property type="entry name" value="Aspartate/ornithine carbamoyltransferase"/>
    <property type="match status" value="1"/>
</dbReference>
<keyword evidence="6" id="KW-1185">Reference proteome</keyword>
<evidence type="ECO:0000256" key="3">
    <source>
        <dbReference type="PROSITE-ProRule" id="PRU00221"/>
    </source>
</evidence>
<dbReference type="HOGENOM" id="CLU_000288_6_3_1"/>
<accession>M2RBM1</accession>
<dbReference type="InterPro" id="IPR007111">
    <property type="entry name" value="NACHT_NTPase"/>
</dbReference>
<dbReference type="Pfam" id="PF24883">
    <property type="entry name" value="NPHP3_N"/>
    <property type="match status" value="1"/>
</dbReference>
<dbReference type="PANTHER" id="PTHR10039">
    <property type="entry name" value="AMELOGENIN"/>
    <property type="match status" value="1"/>
</dbReference>
<dbReference type="PROSITE" id="PS50082">
    <property type="entry name" value="WD_REPEATS_2"/>
    <property type="match status" value="1"/>
</dbReference>